<evidence type="ECO:0000313" key="2">
    <source>
        <dbReference type="Proteomes" id="UP001322481"/>
    </source>
</evidence>
<keyword evidence="2" id="KW-1185">Reference proteome</keyword>
<name>A0ABZ0VJ47_9HYPH</name>
<gene>
    <name evidence="1" type="ORF">U0R22_001625</name>
</gene>
<dbReference type="SUPFAM" id="SSF53448">
    <property type="entry name" value="Nucleotide-diphospho-sugar transferases"/>
    <property type="match status" value="1"/>
</dbReference>
<organism evidence="1 2">
    <name type="scientific">Mesorhizobium huakuii</name>
    <dbReference type="NCBI Taxonomy" id="28104"/>
    <lineage>
        <taxon>Bacteria</taxon>
        <taxon>Pseudomonadati</taxon>
        <taxon>Pseudomonadota</taxon>
        <taxon>Alphaproteobacteria</taxon>
        <taxon>Hyphomicrobiales</taxon>
        <taxon>Phyllobacteriaceae</taxon>
        <taxon>Mesorhizobium</taxon>
    </lineage>
</organism>
<sequence length="283" mass="32337">MANYVVNDEGKIAVNLAFQPIIYTTVYGPDLYYECLSIFLESLIRYGGYVGPIVIFSDRSIADVGGYIPESAASQISLVSIGHRNYSQRYVSENFDMTNFSPIVYFDNDIIFDLEFDPILRRVGDSCGVCVVTEDEVYPDLASKKVKDILDERRIGNWWGLDIIKSDPNCWTKVFPLANSGVIGFSDYYAFNTVGRLVFDLFNSKPNQSLAKWFGDQPFLNYALVRTGFGEYETLRHTCHLLGSSESFPKERRGLAHFNWARNEDKPSRMKAYMDYLELHKDS</sequence>
<reference evidence="1 2" key="1">
    <citation type="submission" date="2023-11" db="EMBL/GenBank/DDBJ databases">
        <authorList>
            <person name="Panchal A.K."/>
            <person name="Meaney J.S."/>
            <person name="Karas B.J."/>
            <person name="diCenzo G.C."/>
        </authorList>
    </citation>
    <scope>NUCLEOTIDE SEQUENCE [LARGE SCALE GENOMIC DNA]</scope>
    <source>
        <strain evidence="1 2">NZP2235</strain>
    </source>
</reference>
<accession>A0ABZ0VJ47</accession>
<protein>
    <recommendedName>
        <fullName evidence="3">Glycosyltransferase family 2 protein</fullName>
    </recommendedName>
</protein>
<proteinExistence type="predicted"/>
<evidence type="ECO:0000313" key="1">
    <source>
        <dbReference type="EMBL" id="WQB97492.1"/>
    </source>
</evidence>
<evidence type="ECO:0008006" key="3">
    <source>
        <dbReference type="Google" id="ProtNLM"/>
    </source>
</evidence>
<dbReference type="InterPro" id="IPR029044">
    <property type="entry name" value="Nucleotide-diphossugar_trans"/>
</dbReference>
<dbReference type="Proteomes" id="UP001322481">
    <property type="component" value="Chromosome"/>
</dbReference>
<dbReference type="EMBL" id="CP139858">
    <property type="protein sequence ID" value="WQB97492.1"/>
    <property type="molecule type" value="Genomic_DNA"/>
</dbReference>
<dbReference type="RefSeq" id="WP_322418103.1">
    <property type="nucleotide sequence ID" value="NZ_CP139858.1"/>
</dbReference>